<accession>I9UNE2</accession>
<comment type="caution">
    <text evidence="1">The sequence shown here is derived from an EMBL/GenBank/DDBJ whole genome shotgun (WGS) entry which is preliminary data.</text>
</comment>
<organism evidence="1 2">
    <name type="scientific">Bacteroides xylanisolvens CL03T12C04</name>
    <dbReference type="NCBI Taxonomy" id="997892"/>
    <lineage>
        <taxon>Bacteria</taxon>
        <taxon>Pseudomonadati</taxon>
        <taxon>Bacteroidota</taxon>
        <taxon>Bacteroidia</taxon>
        <taxon>Bacteroidales</taxon>
        <taxon>Bacteroidaceae</taxon>
        <taxon>Bacteroides</taxon>
    </lineage>
</organism>
<dbReference type="Proteomes" id="UP000003566">
    <property type="component" value="Unassembled WGS sequence"/>
</dbReference>
<proteinExistence type="predicted"/>
<name>I9UNE2_9BACE</name>
<evidence type="ECO:0000313" key="2">
    <source>
        <dbReference type="Proteomes" id="UP000003566"/>
    </source>
</evidence>
<evidence type="ECO:0000313" key="1">
    <source>
        <dbReference type="EMBL" id="EIY83983.1"/>
    </source>
</evidence>
<dbReference type="EMBL" id="AGXE01000034">
    <property type="protein sequence ID" value="EIY83983.1"/>
    <property type="molecule type" value="Genomic_DNA"/>
</dbReference>
<protein>
    <submittedName>
        <fullName evidence="1">Uncharacterized protein</fullName>
    </submittedName>
</protein>
<dbReference type="AlphaFoldDB" id="I9UNE2"/>
<dbReference type="HOGENOM" id="CLU_3212880_0_0_10"/>
<gene>
    <name evidence="1" type="ORF">HMPREF1074_04572</name>
</gene>
<reference evidence="1 2" key="1">
    <citation type="submission" date="2012-02" db="EMBL/GenBank/DDBJ databases">
        <title>The Genome Sequence of Bacteroides xylanisolvens CL03T12C04.</title>
        <authorList>
            <consortium name="The Broad Institute Genome Sequencing Platform"/>
            <person name="Earl A."/>
            <person name="Ward D."/>
            <person name="Feldgarden M."/>
            <person name="Gevers D."/>
            <person name="Zitomersky N.L."/>
            <person name="Coyne M.J."/>
            <person name="Comstock L.E."/>
            <person name="Young S.K."/>
            <person name="Zeng Q."/>
            <person name="Gargeya S."/>
            <person name="Fitzgerald M."/>
            <person name="Haas B."/>
            <person name="Abouelleil A."/>
            <person name="Alvarado L."/>
            <person name="Arachchi H.M."/>
            <person name="Berlin A."/>
            <person name="Chapman S.B."/>
            <person name="Gearin G."/>
            <person name="Goldberg J."/>
            <person name="Griggs A."/>
            <person name="Gujja S."/>
            <person name="Hansen M."/>
            <person name="Heiman D."/>
            <person name="Howarth C."/>
            <person name="Larimer J."/>
            <person name="Lui A."/>
            <person name="MacDonald P.J.P."/>
            <person name="McCowen C."/>
            <person name="Montmayeur A."/>
            <person name="Murphy C."/>
            <person name="Neiman D."/>
            <person name="Pearson M."/>
            <person name="Priest M."/>
            <person name="Roberts A."/>
            <person name="Saif S."/>
            <person name="Shea T."/>
            <person name="Sisk P."/>
            <person name="Stolte C."/>
            <person name="Sykes S."/>
            <person name="Wortman J."/>
            <person name="Nusbaum C."/>
            <person name="Birren B."/>
        </authorList>
    </citation>
    <scope>NUCLEOTIDE SEQUENCE [LARGE SCALE GENOMIC DNA]</scope>
    <source>
        <strain evidence="1 2">CL03T12C04</strain>
    </source>
</reference>
<sequence>MKNKDPVYLTKKRSEVLQHYPTVKVVHTSLVTQRRMNSLYYTTY</sequence>
<dbReference type="RefSeq" id="WP_008026469.1">
    <property type="nucleotide sequence ID" value="NZ_CAXSTF010000031.1"/>
</dbReference>
<dbReference type="PATRIC" id="fig|997892.3.peg.4677"/>